<protein>
    <recommendedName>
        <fullName evidence="3">Metallo-beta-lactamase domain-containing protein</fullName>
    </recommendedName>
</protein>
<organism evidence="1 2">
    <name type="scientific">Anaerococcus tetradius</name>
    <dbReference type="NCBI Taxonomy" id="33036"/>
    <lineage>
        <taxon>Bacteria</taxon>
        <taxon>Bacillati</taxon>
        <taxon>Bacillota</taxon>
        <taxon>Tissierellia</taxon>
        <taxon>Tissierellales</taxon>
        <taxon>Peptoniphilaceae</taxon>
        <taxon>Anaerococcus</taxon>
    </lineage>
</organism>
<sequence length="249" mass="29195">MNEEIIVTYVAENCYSLEIGDYFLVFDYYNGILNIPDDKKLVFFATSKKKGHYSPEILKLFDMNNVKYLLATDIAYDRSDGKVIYLKNKELSIERLKELYKKKNVTFIKEYKNIKVAKDLDVFSYGASDTGLSLVIRIYDFLIFYTGDSFFTEGQKSLEEVNNYLFDIYEDFLDVDLSFFPIKTDGGEKIYERARAFTEVLDPQILFPLNVGDELEDTRDFKNYLGNYDTDVRFLIEDNQAFVIDMDEE</sequence>
<keyword evidence="2" id="KW-1185">Reference proteome</keyword>
<dbReference type="OrthoDB" id="36975at2"/>
<dbReference type="SUPFAM" id="SSF56281">
    <property type="entry name" value="Metallo-hydrolase/oxidoreductase"/>
    <property type="match status" value="1"/>
</dbReference>
<name>A0A133KCP7_9FIRM</name>
<dbReference type="RefSeq" id="WP_060929694.1">
    <property type="nucleotide sequence ID" value="NZ_KQ955285.1"/>
</dbReference>
<dbReference type="PATRIC" id="fig|33036.3.peg.1470"/>
<dbReference type="EMBL" id="LRPM01000054">
    <property type="protein sequence ID" value="KWZ77358.1"/>
    <property type="molecule type" value="Genomic_DNA"/>
</dbReference>
<dbReference type="Proteomes" id="UP000070383">
    <property type="component" value="Unassembled WGS sequence"/>
</dbReference>
<dbReference type="InterPro" id="IPR036866">
    <property type="entry name" value="RibonucZ/Hydroxyglut_hydro"/>
</dbReference>
<dbReference type="AlphaFoldDB" id="A0A133KCP7"/>
<dbReference type="STRING" id="33036.HMPREF3200_01486"/>
<accession>A0A133KCP7</accession>
<evidence type="ECO:0000313" key="2">
    <source>
        <dbReference type="Proteomes" id="UP000070383"/>
    </source>
</evidence>
<dbReference type="Gene3D" id="3.60.15.10">
    <property type="entry name" value="Ribonuclease Z/Hydroxyacylglutathione hydrolase-like"/>
    <property type="match status" value="1"/>
</dbReference>
<proteinExistence type="predicted"/>
<evidence type="ECO:0000313" key="1">
    <source>
        <dbReference type="EMBL" id="KWZ77358.1"/>
    </source>
</evidence>
<comment type="caution">
    <text evidence="1">The sequence shown here is derived from an EMBL/GenBank/DDBJ whole genome shotgun (WGS) entry which is preliminary data.</text>
</comment>
<gene>
    <name evidence="1" type="ORF">HMPREF3200_01486</name>
</gene>
<reference evidence="2" key="1">
    <citation type="submission" date="2016-01" db="EMBL/GenBank/DDBJ databases">
        <authorList>
            <person name="Mitreva M."/>
            <person name="Pepin K.H."/>
            <person name="Mihindukulasuriya K.A."/>
            <person name="Fulton R."/>
            <person name="Fronick C."/>
            <person name="O'Laughlin M."/>
            <person name="Miner T."/>
            <person name="Herter B."/>
            <person name="Rosa B.A."/>
            <person name="Cordes M."/>
            <person name="Tomlinson C."/>
            <person name="Wollam A."/>
            <person name="Palsikar V.B."/>
            <person name="Mardis E.R."/>
            <person name="Wilson R.K."/>
        </authorList>
    </citation>
    <scope>NUCLEOTIDE SEQUENCE [LARGE SCALE GENOMIC DNA]</scope>
    <source>
        <strain evidence="2">MJR8151</strain>
    </source>
</reference>
<evidence type="ECO:0008006" key="3">
    <source>
        <dbReference type="Google" id="ProtNLM"/>
    </source>
</evidence>